<dbReference type="AlphaFoldDB" id="A0A7S0PT34"/>
<name>A0A7S0PT34_MICPS</name>
<dbReference type="EMBL" id="HBEV01011039">
    <property type="protein sequence ID" value="CAD8591124.1"/>
    <property type="molecule type" value="Transcribed_RNA"/>
</dbReference>
<dbReference type="Pfam" id="PF07993">
    <property type="entry name" value="NAD_binding_4"/>
    <property type="match status" value="1"/>
</dbReference>
<dbReference type="InterPro" id="IPR013120">
    <property type="entry name" value="FAR_NAD-bd"/>
</dbReference>
<feature type="domain" description="Thioester reductase (TE)" evidence="4">
    <location>
        <begin position="30"/>
        <end position="291"/>
    </location>
</feature>
<dbReference type="PANTHER" id="PTHR44845:SF6">
    <property type="entry name" value="BETA-ALANINE-ACTIVATING ENZYME"/>
    <property type="match status" value="1"/>
</dbReference>
<dbReference type="PANTHER" id="PTHR44845">
    <property type="entry name" value="CARRIER DOMAIN-CONTAINING PROTEIN"/>
    <property type="match status" value="1"/>
</dbReference>
<evidence type="ECO:0000256" key="2">
    <source>
        <dbReference type="ARBA" id="ARBA00022553"/>
    </source>
</evidence>
<proteinExistence type="predicted"/>
<evidence type="ECO:0000256" key="3">
    <source>
        <dbReference type="SAM" id="MobiDB-lite"/>
    </source>
</evidence>
<gene>
    <name evidence="5" type="ORF">MSP1404_LOCUS8528</name>
</gene>
<protein>
    <recommendedName>
        <fullName evidence="4">Thioester reductase (TE) domain-containing protein</fullName>
    </recommendedName>
</protein>
<reference evidence="5" key="1">
    <citation type="submission" date="2021-01" db="EMBL/GenBank/DDBJ databases">
        <authorList>
            <person name="Corre E."/>
            <person name="Pelletier E."/>
            <person name="Niang G."/>
            <person name="Scheremetjew M."/>
            <person name="Finn R."/>
            <person name="Kale V."/>
            <person name="Holt S."/>
            <person name="Cochrane G."/>
            <person name="Meng A."/>
            <person name="Brown T."/>
            <person name="Cohen L."/>
        </authorList>
    </citation>
    <scope>NUCLEOTIDE SEQUENCE</scope>
    <source>
        <strain evidence="5">CCMP494</strain>
    </source>
</reference>
<feature type="region of interest" description="Disordered" evidence="3">
    <location>
        <begin position="338"/>
        <end position="358"/>
    </location>
</feature>
<keyword evidence="1" id="KW-0596">Phosphopantetheine</keyword>
<evidence type="ECO:0000313" key="5">
    <source>
        <dbReference type="EMBL" id="CAD8591124.1"/>
    </source>
</evidence>
<accession>A0A7S0PT34</accession>
<dbReference type="SUPFAM" id="SSF51735">
    <property type="entry name" value="NAD(P)-binding Rossmann-fold domains"/>
    <property type="match status" value="1"/>
</dbReference>
<organism evidence="5">
    <name type="scientific">Micromonas pusilla</name>
    <name type="common">Picoplanktonic green alga</name>
    <name type="synonym">Chromulina pusilla</name>
    <dbReference type="NCBI Taxonomy" id="38833"/>
    <lineage>
        <taxon>Eukaryota</taxon>
        <taxon>Viridiplantae</taxon>
        <taxon>Chlorophyta</taxon>
        <taxon>Mamiellophyceae</taxon>
        <taxon>Mamiellales</taxon>
        <taxon>Mamiellaceae</taxon>
        <taxon>Micromonas</taxon>
    </lineage>
</organism>
<dbReference type="Gene3D" id="3.40.50.720">
    <property type="entry name" value="NAD(P)-binding Rossmann-like Domain"/>
    <property type="match status" value="1"/>
</dbReference>
<keyword evidence="2" id="KW-0597">Phosphoprotein</keyword>
<dbReference type="InterPro" id="IPR036291">
    <property type="entry name" value="NAD(P)-bd_dom_sf"/>
</dbReference>
<sequence length="444" mass="46660">MEASGSDEVVKRLAPSKTVPSLGRARGVFLTGATGLLGRCLMREILARIAPDAALFCLVRDGSIAGTARARLEEKADSNTLDCRVRVIAGDATHRKFGLSDEEHARLAASIDVVVHSAGVVSAAAPYASMASGNVAPAREVLRLACLRPGAIVVHHVSSSAVLPPLGTPATSSEESWSESATGSGKALASLAAKGGYDTAEVHGGTWQGYAQAKWVTEMLVWATAESCGVPVCVYRPGNIGPRSDDGLGCEGDGTMALALATIAGGWTSDMRIGERWRLWWTPADAVARAIATVAAIENGDVWANRALHVDPVEPLPASALMNRMKVRMNAGVWKRLEASGSDDGGSEGGGDGDDDDDDVSAWRRAVLAGLHALPPTLRRKVESLLALKSGLTGAMGAAERRMDGTELRALLQTEENGDLFMDACEEVLGRYVDAFAEHVRGER</sequence>
<evidence type="ECO:0000256" key="1">
    <source>
        <dbReference type="ARBA" id="ARBA00022450"/>
    </source>
</evidence>
<evidence type="ECO:0000259" key="4">
    <source>
        <dbReference type="Pfam" id="PF07993"/>
    </source>
</evidence>